<gene>
    <name evidence="2" type="ORF">SAMN05444158_1556</name>
</gene>
<keyword evidence="1" id="KW-0732">Signal</keyword>
<sequence length="83" mass="8170">MRTIFLAVLVATLSASMALADPPRRAKSDNAVPPGKLLPVKGAGAANSCAAFGPGFVKVDGTDTCVKVGGAVSIEAGGSMGPR</sequence>
<dbReference type="RefSeq" id="WP_146686819.1">
    <property type="nucleotide sequence ID" value="NZ_LT629750.1"/>
</dbReference>
<protein>
    <submittedName>
        <fullName evidence="2">Porin subfamily protein</fullName>
    </submittedName>
</protein>
<evidence type="ECO:0000313" key="2">
    <source>
        <dbReference type="EMBL" id="SDS27656.1"/>
    </source>
</evidence>
<dbReference type="Proteomes" id="UP000243904">
    <property type="component" value="Chromosome I"/>
</dbReference>
<accession>A0A1H1QW91</accession>
<reference evidence="3" key="1">
    <citation type="submission" date="2016-10" db="EMBL/GenBank/DDBJ databases">
        <authorList>
            <person name="Varghese N."/>
            <person name="Submissions S."/>
        </authorList>
    </citation>
    <scope>NUCLEOTIDE SEQUENCE [LARGE SCALE GENOMIC DNA]</scope>
    <source>
        <strain evidence="3">GAS369</strain>
    </source>
</reference>
<organism evidence="2 3">
    <name type="scientific">Bradyrhizobium canariense</name>
    <dbReference type="NCBI Taxonomy" id="255045"/>
    <lineage>
        <taxon>Bacteria</taxon>
        <taxon>Pseudomonadati</taxon>
        <taxon>Pseudomonadota</taxon>
        <taxon>Alphaproteobacteria</taxon>
        <taxon>Hyphomicrobiales</taxon>
        <taxon>Nitrobacteraceae</taxon>
        <taxon>Bradyrhizobium</taxon>
    </lineage>
</organism>
<evidence type="ECO:0000313" key="3">
    <source>
        <dbReference type="Proteomes" id="UP000243904"/>
    </source>
</evidence>
<dbReference type="AlphaFoldDB" id="A0A1H1QW91"/>
<evidence type="ECO:0000256" key="1">
    <source>
        <dbReference type="SAM" id="SignalP"/>
    </source>
</evidence>
<feature type="chain" id="PRO_5035770552" evidence="1">
    <location>
        <begin position="21"/>
        <end position="83"/>
    </location>
</feature>
<proteinExistence type="predicted"/>
<name>A0A1H1QW91_9BRAD</name>
<keyword evidence="3" id="KW-1185">Reference proteome</keyword>
<feature type="signal peptide" evidence="1">
    <location>
        <begin position="1"/>
        <end position="20"/>
    </location>
</feature>
<dbReference type="EMBL" id="LT629750">
    <property type="protein sequence ID" value="SDS27656.1"/>
    <property type="molecule type" value="Genomic_DNA"/>
</dbReference>